<feature type="transmembrane region" description="Helical" evidence="1">
    <location>
        <begin position="106"/>
        <end position="125"/>
    </location>
</feature>
<evidence type="ECO:0000256" key="1">
    <source>
        <dbReference type="SAM" id="Phobius"/>
    </source>
</evidence>
<dbReference type="AlphaFoldDB" id="A0A2S1YS65"/>
<name>A0A2S1YS65_9FLAO</name>
<evidence type="ECO:0000313" key="2">
    <source>
        <dbReference type="EMBL" id="AWK06925.1"/>
    </source>
</evidence>
<dbReference type="RefSeq" id="WP_109194324.1">
    <property type="nucleotide sequence ID" value="NZ_CP029255.1"/>
</dbReference>
<accession>A0A2S1YS65</accession>
<dbReference type="KEGG" id="fcr:HYN56_22920"/>
<evidence type="ECO:0008006" key="4">
    <source>
        <dbReference type="Google" id="ProtNLM"/>
    </source>
</evidence>
<reference evidence="2 3" key="1">
    <citation type="submission" date="2018-05" db="EMBL/GenBank/DDBJ databases">
        <title>Genome sequencing of Flavobacterium sp. HYN0056.</title>
        <authorList>
            <person name="Yi H."/>
            <person name="Baek C."/>
        </authorList>
    </citation>
    <scope>NUCLEOTIDE SEQUENCE [LARGE SCALE GENOMIC DNA]</scope>
    <source>
        <strain evidence="2 3">HYN0056</strain>
    </source>
</reference>
<feature type="transmembrane region" description="Helical" evidence="1">
    <location>
        <begin position="62"/>
        <end position="85"/>
    </location>
</feature>
<organism evidence="2 3">
    <name type="scientific">Flavobacterium crocinum</name>
    <dbReference type="NCBI Taxonomy" id="2183896"/>
    <lineage>
        <taxon>Bacteria</taxon>
        <taxon>Pseudomonadati</taxon>
        <taxon>Bacteroidota</taxon>
        <taxon>Flavobacteriia</taxon>
        <taxon>Flavobacteriales</taxon>
        <taxon>Flavobacteriaceae</taxon>
        <taxon>Flavobacterium</taxon>
    </lineage>
</organism>
<keyword evidence="1" id="KW-0472">Membrane</keyword>
<evidence type="ECO:0000313" key="3">
    <source>
        <dbReference type="Proteomes" id="UP000245250"/>
    </source>
</evidence>
<keyword evidence="1" id="KW-1133">Transmembrane helix</keyword>
<proteinExistence type="predicted"/>
<dbReference type="OrthoDB" id="672524at2"/>
<sequence>MEIKIGTSQILKILNIFSWIIFIGLCVEAGMYLFNGIYTMTINSYNARFLNLLDVYNYSTSFYIQEICFISIVAVLKAIMVYLIVKLLHEKKLNIEQPFTAETGRFISYLSYLAFGIGLFSLWAAKFNGFLITNGVKVPSLESLNLEGGSVWIFMAIILFVIGQIFKRGIEIQSEIELTV</sequence>
<feature type="transmembrane region" description="Helical" evidence="1">
    <location>
        <begin position="12"/>
        <end position="34"/>
    </location>
</feature>
<gene>
    <name evidence="2" type="ORF">HYN56_22920</name>
</gene>
<keyword evidence="1" id="KW-0812">Transmembrane</keyword>
<keyword evidence="3" id="KW-1185">Reference proteome</keyword>
<feature type="transmembrane region" description="Helical" evidence="1">
    <location>
        <begin position="149"/>
        <end position="166"/>
    </location>
</feature>
<protein>
    <recommendedName>
        <fullName evidence="4">DUF2975 domain-containing protein</fullName>
    </recommendedName>
</protein>
<dbReference type="EMBL" id="CP029255">
    <property type="protein sequence ID" value="AWK06925.1"/>
    <property type="molecule type" value="Genomic_DNA"/>
</dbReference>
<dbReference type="Proteomes" id="UP000245250">
    <property type="component" value="Chromosome"/>
</dbReference>